<dbReference type="PROSITE" id="PS50887">
    <property type="entry name" value="GGDEF"/>
    <property type="match status" value="1"/>
</dbReference>
<dbReference type="Gene3D" id="1.25.40.10">
    <property type="entry name" value="Tetratricopeptide repeat domain"/>
    <property type="match status" value="2"/>
</dbReference>
<keyword evidence="3" id="KW-0812">Transmembrane</keyword>
<dbReference type="SUPFAM" id="SSF48452">
    <property type="entry name" value="TPR-like"/>
    <property type="match status" value="2"/>
</dbReference>
<keyword evidence="7" id="KW-1185">Reference proteome</keyword>
<feature type="chain" id="PRO_5043686115" description="diguanylate cyclase" evidence="4">
    <location>
        <begin position="22"/>
        <end position="656"/>
    </location>
</feature>
<dbReference type="InterPro" id="IPR000160">
    <property type="entry name" value="GGDEF_dom"/>
</dbReference>
<dbReference type="InterPro" id="IPR043128">
    <property type="entry name" value="Rev_trsase/Diguanyl_cyclase"/>
</dbReference>
<dbReference type="EMBL" id="BSNX01000063">
    <property type="protein sequence ID" value="GLQ74853.1"/>
    <property type="molecule type" value="Genomic_DNA"/>
</dbReference>
<evidence type="ECO:0000256" key="1">
    <source>
        <dbReference type="ARBA" id="ARBA00012528"/>
    </source>
</evidence>
<evidence type="ECO:0000256" key="3">
    <source>
        <dbReference type="SAM" id="Phobius"/>
    </source>
</evidence>
<dbReference type="PANTHER" id="PTHR45138:SF24">
    <property type="entry name" value="DIGUANYLATE CYCLASE DGCC-RELATED"/>
    <property type="match status" value="1"/>
</dbReference>
<dbReference type="InterPro" id="IPR050469">
    <property type="entry name" value="Diguanylate_Cyclase"/>
</dbReference>
<comment type="caution">
    <text evidence="6">The sequence shown here is derived from an EMBL/GenBank/DDBJ whole genome shotgun (WGS) entry which is preliminary data.</text>
</comment>
<dbReference type="GO" id="GO:1902201">
    <property type="term" value="P:negative regulation of bacterial-type flagellum-dependent cell motility"/>
    <property type="evidence" value="ECO:0007669"/>
    <property type="project" value="TreeGrafter"/>
</dbReference>
<dbReference type="SMART" id="SM00028">
    <property type="entry name" value="TPR"/>
    <property type="match status" value="6"/>
</dbReference>
<dbReference type="InterPro" id="IPR011990">
    <property type="entry name" value="TPR-like_helical_dom_sf"/>
</dbReference>
<dbReference type="Pfam" id="PF13424">
    <property type="entry name" value="TPR_12"/>
    <property type="match status" value="1"/>
</dbReference>
<dbReference type="GO" id="GO:0005886">
    <property type="term" value="C:plasma membrane"/>
    <property type="evidence" value="ECO:0007669"/>
    <property type="project" value="TreeGrafter"/>
</dbReference>
<dbReference type="GO" id="GO:0043709">
    <property type="term" value="P:cell adhesion involved in single-species biofilm formation"/>
    <property type="evidence" value="ECO:0007669"/>
    <property type="project" value="TreeGrafter"/>
</dbReference>
<feature type="repeat" description="TPR" evidence="2">
    <location>
        <begin position="370"/>
        <end position="403"/>
    </location>
</feature>
<sequence>MRKSNLLASIITAFVTFTASAFDRESWNELYANQLKSNEHAALMMLQERHIILPDNAEKLYISTQIFRFYSIRKQPYYSQLPDVPTSFDKFQHTLIEALNDEASGNNQASYAKLKNLINQTKVTHDYQSRTLIEYQLCLLLSRMGEHHSAKFYCASVVSHLEQMEDPFIPLRVAYRLLANNYSYLGDYKTALVKYFEIISNSKPYHDNSGNYNDIGNLLVDMGRYDEAETYLLKSLELRNEPNTLPLAKAQIMHNLGNFYLTTDQFDKSQHFFQKSLEILKELDHQYGIALSYISLGKLNTKLGHHDLSNAYLHQAMDMAAEQNNREMKIKIALSLSEEYLARKVYNVAIEYAETAVRIAQNDELPLFEASAHSLLSQIHEQTSDFEKALEHYKQFHTLEINKRDIENQNAFEALDLSKSKLEEELQNSKLVLKNTEQKHQLDNLTQRDMMNRMFMVVLFFIIGGILYANKKTRQTAEKDSLTQTFNRLTILDKIRRHPQSSSGSHKHVLVLFDLDNFKDINDSYGHPTGDIALKHVAKTIKEQLEEKDCVGRIGGEEFLVLLSDVPEEQIWHRVEKMRETIEISHFMSEDHQSLNLTASFSYLATSEKLSDFDILYSILDQALYQAKTNGRNCIVDAYTDPIDNVPHPASKPMTA</sequence>
<dbReference type="SMART" id="SM00267">
    <property type="entry name" value="GGDEF"/>
    <property type="match status" value="1"/>
</dbReference>
<keyword evidence="4" id="KW-0732">Signal</keyword>
<dbReference type="NCBIfam" id="TIGR00254">
    <property type="entry name" value="GGDEF"/>
    <property type="match status" value="1"/>
</dbReference>
<evidence type="ECO:0000259" key="5">
    <source>
        <dbReference type="PROSITE" id="PS50887"/>
    </source>
</evidence>
<proteinExistence type="predicted"/>
<dbReference type="GO" id="GO:0052621">
    <property type="term" value="F:diguanylate cyclase activity"/>
    <property type="evidence" value="ECO:0007669"/>
    <property type="project" value="UniProtKB-EC"/>
</dbReference>
<name>A0AAV5NWS6_9VIBR</name>
<keyword evidence="2" id="KW-0802">TPR repeat</keyword>
<feature type="domain" description="GGDEF" evidence="5">
    <location>
        <begin position="506"/>
        <end position="640"/>
    </location>
</feature>
<dbReference type="PROSITE" id="PS50005">
    <property type="entry name" value="TPR"/>
    <property type="match status" value="3"/>
</dbReference>
<dbReference type="RefSeq" id="WP_126608327.1">
    <property type="nucleotide sequence ID" value="NZ_AP025144.1"/>
</dbReference>
<dbReference type="AlphaFoldDB" id="A0AAV5NWS6"/>
<dbReference type="Pfam" id="PF00990">
    <property type="entry name" value="GGDEF"/>
    <property type="match status" value="1"/>
</dbReference>
<dbReference type="PANTHER" id="PTHR45138">
    <property type="entry name" value="REGULATORY COMPONENTS OF SENSORY TRANSDUCTION SYSTEM"/>
    <property type="match status" value="1"/>
</dbReference>
<dbReference type="InterPro" id="IPR029787">
    <property type="entry name" value="Nucleotide_cyclase"/>
</dbReference>
<evidence type="ECO:0000256" key="2">
    <source>
        <dbReference type="PROSITE-ProRule" id="PRU00339"/>
    </source>
</evidence>
<feature type="repeat" description="TPR" evidence="2">
    <location>
        <begin position="250"/>
        <end position="283"/>
    </location>
</feature>
<dbReference type="Gene3D" id="3.30.70.270">
    <property type="match status" value="1"/>
</dbReference>
<evidence type="ECO:0000256" key="4">
    <source>
        <dbReference type="SAM" id="SignalP"/>
    </source>
</evidence>
<dbReference type="Pfam" id="PF13374">
    <property type="entry name" value="TPR_10"/>
    <property type="match status" value="1"/>
</dbReference>
<feature type="transmembrane region" description="Helical" evidence="3">
    <location>
        <begin position="450"/>
        <end position="469"/>
    </location>
</feature>
<dbReference type="EC" id="2.7.7.65" evidence="1"/>
<organism evidence="6 7">
    <name type="scientific">Vibrio penaeicida</name>
    <dbReference type="NCBI Taxonomy" id="104609"/>
    <lineage>
        <taxon>Bacteria</taxon>
        <taxon>Pseudomonadati</taxon>
        <taxon>Pseudomonadota</taxon>
        <taxon>Gammaproteobacteria</taxon>
        <taxon>Vibrionales</taxon>
        <taxon>Vibrionaceae</taxon>
        <taxon>Vibrio</taxon>
    </lineage>
</organism>
<dbReference type="Proteomes" id="UP001156690">
    <property type="component" value="Unassembled WGS sequence"/>
</dbReference>
<dbReference type="InterPro" id="IPR019734">
    <property type="entry name" value="TPR_rpt"/>
</dbReference>
<reference evidence="7" key="1">
    <citation type="journal article" date="2019" name="Int. J. Syst. Evol. Microbiol.">
        <title>The Global Catalogue of Microorganisms (GCM) 10K type strain sequencing project: providing services to taxonomists for standard genome sequencing and annotation.</title>
        <authorList>
            <consortium name="The Broad Institute Genomics Platform"/>
            <consortium name="The Broad Institute Genome Sequencing Center for Infectious Disease"/>
            <person name="Wu L."/>
            <person name="Ma J."/>
        </authorList>
    </citation>
    <scope>NUCLEOTIDE SEQUENCE [LARGE SCALE GENOMIC DNA]</scope>
    <source>
        <strain evidence="7">NBRC 15640</strain>
    </source>
</reference>
<accession>A0AAV5NWS6</accession>
<evidence type="ECO:0000313" key="7">
    <source>
        <dbReference type="Proteomes" id="UP001156690"/>
    </source>
</evidence>
<feature type="signal peptide" evidence="4">
    <location>
        <begin position="1"/>
        <end position="21"/>
    </location>
</feature>
<keyword evidence="3" id="KW-0472">Membrane</keyword>
<dbReference type="CDD" id="cd01949">
    <property type="entry name" value="GGDEF"/>
    <property type="match status" value="1"/>
</dbReference>
<dbReference type="SUPFAM" id="SSF55073">
    <property type="entry name" value="Nucleotide cyclase"/>
    <property type="match status" value="1"/>
</dbReference>
<keyword evidence="3" id="KW-1133">Transmembrane helix</keyword>
<evidence type="ECO:0000313" key="6">
    <source>
        <dbReference type="EMBL" id="GLQ74853.1"/>
    </source>
</evidence>
<gene>
    <name evidence="6" type="ORF">GCM10007932_42150</name>
</gene>
<protein>
    <recommendedName>
        <fullName evidence="1">diguanylate cyclase</fullName>
        <ecNumber evidence="1">2.7.7.65</ecNumber>
    </recommendedName>
</protein>
<feature type="repeat" description="TPR" evidence="2">
    <location>
        <begin position="209"/>
        <end position="242"/>
    </location>
</feature>